<gene>
    <name evidence="1" type="ORF">PACLA_8A067536</name>
</gene>
<protein>
    <submittedName>
        <fullName evidence="1">Uncharacterized protein</fullName>
    </submittedName>
</protein>
<reference evidence="1" key="1">
    <citation type="submission" date="2020-04" db="EMBL/GenBank/DDBJ databases">
        <authorList>
            <person name="Alioto T."/>
            <person name="Alioto T."/>
            <person name="Gomez Garrido J."/>
        </authorList>
    </citation>
    <scope>NUCLEOTIDE SEQUENCE</scope>
    <source>
        <strain evidence="1">A484AB</strain>
    </source>
</reference>
<name>A0A6S7JBT2_PARCT</name>
<organism evidence="1 2">
    <name type="scientific">Paramuricea clavata</name>
    <name type="common">Red gorgonian</name>
    <name type="synonym">Violescent sea-whip</name>
    <dbReference type="NCBI Taxonomy" id="317549"/>
    <lineage>
        <taxon>Eukaryota</taxon>
        <taxon>Metazoa</taxon>
        <taxon>Cnidaria</taxon>
        <taxon>Anthozoa</taxon>
        <taxon>Octocorallia</taxon>
        <taxon>Malacalcyonacea</taxon>
        <taxon>Plexauridae</taxon>
        <taxon>Paramuricea</taxon>
    </lineage>
</organism>
<accession>A0A6S7JBT2</accession>
<keyword evidence="2" id="KW-1185">Reference proteome</keyword>
<evidence type="ECO:0000313" key="2">
    <source>
        <dbReference type="Proteomes" id="UP001152795"/>
    </source>
</evidence>
<dbReference type="EMBL" id="CACRXK020014175">
    <property type="protein sequence ID" value="CAB4026410.1"/>
    <property type="molecule type" value="Genomic_DNA"/>
</dbReference>
<evidence type="ECO:0000313" key="1">
    <source>
        <dbReference type="EMBL" id="CAB4026410.1"/>
    </source>
</evidence>
<dbReference type="AlphaFoldDB" id="A0A6S7JBT2"/>
<proteinExistence type="predicted"/>
<dbReference type="Proteomes" id="UP001152795">
    <property type="component" value="Unassembled WGS sequence"/>
</dbReference>
<sequence>MKRKMEAVETKFPRLEEAPSKIKVNGECENTTNNDKNLPSEQMTSADYYFDSYAHFVMRDIIK</sequence>
<comment type="caution">
    <text evidence="1">The sequence shown here is derived from an EMBL/GenBank/DDBJ whole genome shotgun (WGS) entry which is preliminary data.</text>
</comment>